<dbReference type="SMART" id="SM00470">
    <property type="entry name" value="ParB"/>
    <property type="match status" value="1"/>
</dbReference>
<dbReference type="InterPro" id="IPR036086">
    <property type="entry name" value="ParB/Sulfiredoxin_sf"/>
</dbReference>
<evidence type="ECO:0000256" key="1">
    <source>
        <dbReference type="SAM" id="MobiDB-lite"/>
    </source>
</evidence>
<dbReference type="InterPro" id="IPR003115">
    <property type="entry name" value="ParB_N"/>
</dbReference>
<dbReference type="Proteomes" id="UP001500403">
    <property type="component" value="Unassembled WGS sequence"/>
</dbReference>
<feature type="compositionally biased region" description="Basic and acidic residues" evidence="1">
    <location>
        <begin position="222"/>
        <end position="234"/>
    </location>
</feature>
<organism evidence="3 4">
    <name type="scientific">Streptomyces enissocaesilis</name>
    <dbReference type="NCBI Taxonomy" id="332589"/>
    <lineage>
        <taxon>Bacteria</taxon>
        <taxon>Bacillati</taxon>
        <taxon>Actinomycetota</taxon>
        <taxon>Actinomycetes</taxon>
        <taxon>Kitasatosporales</taxon>
        <taxon>Streptomycetaceae</taxon>
        <taxon>Streptomyces</taxon>
        <taxon>Streptomyces rochei group</taxon>
    </lineage>
</organism>
<dbReference type="Pfam" id="PF13384">
    <property type="entry name" value="HTH_23"/>
    <property type="match status" value="1"/>
</dbReference>
<evidence type="ECO:0000313" key="3">
    <source>
        <dbReference type="EMBL" id="GAA2939682.1"/>
    </source>
</evidence>
<dbReference type="EMBL" id="BAAAUD010000026">
    <property type="protein sequence ID" value="GAA2939682.1"/>
    <property type="molecule type" value="Genomic_DNA"/>
</dbReference>
<proteinExistence type="predicted"/>
<dbReference type="RefSeq" id="WP_344494642.1">
    <property type="nucleotide sequence ID" value="NZ_BAAAUD010000026.1"/>
</dbReference>
<reference evidence="3 4" key="1">
    <citation type="journal article" date="2019" name="Int. J. Syst. Evol. Microbiol.">
        <title>The Global Catalogue of Microorganisms (GCM) 10K type strain sequencing project: providing services to taxonomists for standard genome sequencing and annotation.</title>
        <authorList>
            <consortium name="The Broad Institute Genomics Platform"/>
            <consortium name="The Broad Institute Genome Sequencing Center for Infectious Disease"/>
            <person name="Wu L."/>
            <person name="Ma J."/>
        </authorList>
    </citation>
    <scope>NUCLEOTIDE SEQUENCE [LARGE SCALE GENOMIC DNA]</scope>
    <source>
        <strain evidence="3 4">JCM 9088</strain>
    </source>
</reference>
<feature type="domain" description="ParB-like N-terminal" evidence="2">
    <location>
        <begin position="34"/>
        <end position="118"/>
    </location>
</feature>
<name>A0ABN3X680_9ACTN</name>
<comment type="caution">
    <text evidence="3">The sequence shown here is derived from an EMBL/GenBank/DDBJ whole genome shotgun (WGS) entry which is preliminary data.</text>
</comment>
<dbReference type="Gene3D" id="3.90.1530.10">
    <property type="entry name" value="Conserved hypothetical protein from pyrococcus furiosus pfu- 392566-001, ParB domain"/>
    <property type="match status" value="1"/>
</dbReference>
<gene>
    <name evidence="3" type="ORF">GCM10010446_26320</name>
</gene>
<evidence type="ECO:0000313" key="4">
    <source>
        <dbReference type="Proteomes" id="UP001500403"/>
    </source>
</evidence>
<keyword evidence="4" id="KW-1185">Reference proteome</keyword>
<sequence>MGIPSDLSRPADPVVTSPGGDPDRGFQGVGEGVEVVPLALLRPADSPRLSGLCEQHVRKLADTESGMRPITVHRASMRVIDGMHRLKAAELAGADRIAVRFFTGNDEEAFIESVRANVAHGLALGPAERKAAALRILTAQPELSNRSIADIVGLAANTVARLRCSTAQGAQSTGRMGRDGRFRPLETADLRRRAAEIIAQQPGAPLRAIAKEVGLSPGTVADVRRRVREGEDPVPRGAAGPGGPEAGEQGNAAPAGPPAPVDADELWQQLGRDPALRLSEPGRRLLRLLTSHVVDAQAAEVVPRHCVDRVLTLARECERAWAEFAHALETRTAGGIR</sequence>
<feature type="region of interest" description="Disordered" evidence="1">
    <location>
        <begin position="220"/>
        <end position="263"/>
    </location>
</feature>
<evidence type="ECO:0000259" key="2">
    <source>
        <dbReference type="SMART" id="SM00470"/>
    </source>
</evidence>
<protein>
    <submittedName>
        <fullName evidence="3">ParB N-terminal domain-containing protein</fullName>
    </submittedName>
</protein>
<accession>A0ABN3X680</accession>
<feature type="region of interest" description="Disordered" evidence="1">
    <location>
        <begin position="1"/>
        <end position="28"/>
    </location>
</feature>
<dbReference type="SUPFAM" id="SSF110849">
    <property type="entry name" value="ParB/Sulfiredoxin"/>
    <property type="match status" value="1"/>
</dbReference>